<dbReference type="AlphaFoldDB" id="A0A2V0NVK7"/>
<dbReference type="InParanoid" id="A0A2V0NVK7"/>
<gene>
    <name evidence="3" type="ORF">Rsub_03965</name>
</gene>
<keyword evidence="4" id="KW-1185">Reference proteome</keyword>
<feature type="compositionally biased region" description="Low complexity" evidence="2">
    <location>
        <begin position="191"/>
        <end position="218"/>
    </location>
</feature>
<reference evidence="3 4" key="1">
    <citation type="journal article" date="2018" name="Sci. Rep.">
        <title>Raphidocelis subcapitata (=Pseudokirchneriella subcapitata) provides an insight into genome evolution and environmental adaptations in the Sphaeropleales.</title>
        <authorList>
            <person name="Suzuki S."/>
            <person name="Yamaguchi H."/>
            <person name="Nakajima N."/>
            <person name="Kawachi M."/>
        </authorList>
    </citation>
    <scope>NUCLEOTIDE SEQUENCE [LARGE SCALE GENOMIC DNA]</scope>
    <source>
        <strain evidence="3 4">NIES-35</strain>
    </source>
</reference>
<accession>A0A2V0NVK7</accession>
<dbReference type="Proteomes" id="UP000247498">
    <property type="component" value="Unassembled WGS sequence"/>
</dbReference>
<evidence type="ECO:0000313" key="3">
    <source>
        <dbReference type="EMBL" id="GBF91661.1"/>
    </source>
</evidence>
<evidence type="ECO:0000313" key="4">
    <source>
        <dbReference type="Proteomes" id="UP000247498"/>
    </source>
</evidence>
<protein>
    <submittedName>
        <fullName evidence="3">Uncharacterized protein</fullName>
    </submittedName>
</protein>
<feature type="region of interest" description="Disordered" evidence="2">
    <location>
        <begin position="1"/>
        <end position="21"/>
    </location>
</feature>
<feature type="region of interest" description="Disordered" evidence="2">
    <location>
        <begin position="189"/>
        <end position="233"/>
    </location>
</feature>
<evidence type="ECO:0000256" key="1">
    <source>
        <dbReference type="SAM" id="Coils"/>
    </source>
</evidence>
<feature type="coiled-coil region" evidence="1">
    <location>
        <begin position="77"/>
        <end position="135"/>
    </location>
</feature>
<proteinExistence type="predicted"/>
<sequence length="390" mass="40066">MISLASSASRAAPGTSGGPLPAPALGPARPCLHRAARHGGAAICAASAASAASAALRKPLSGARRTPRRLARVHAASQAASSTVQRLTDELRILETERDEAVKTAEQCARTSVKLEEMVQLLDNLALEKMKEDDEAGARAVLHEKASTRDVLDRTNARAQTHYQLASKLAEKIGLVQAQLVELLTPGGGAAAAASSSSGGASAGGPAAAAAPKEAAPEPAAPPAPEPEGSAPGTSFYGAGAYGAGGYGAGGYGAGGGDGGAWGYTPKRPAWQASIEAARERIKSAEAVAAAAAAAAVAEGQAAAWQARESIDQARDRLRRQAAEGVAEAQQRVRSKANESIAEARARIAAEDAAVLAKVQALMARYRRGDYVTEDELEWAFRQLERRFLI</sequence>
<dbReference type="OrthoDB" id="536928at2759"/>
<name>A0A2V0NVK7_9CHLO</name>
<keyword evidence="1" id="KW-0175">Coiled coil</keyword>
<dbReference type="EMBL" id="BDRX01000026">
    <property type="protein sequence ID" value="GBF91661.1"/>
    <property type="molecule type" value="Genomic_DNA"/>
</dbReference>
<evidence type="ECO:0000256" key="2">
    <source>
        <dbReference type="SAM" id="MobiDB-lite"/>
    </source>
</evidence>
<comment type="caution">
    <text evidence="3">The sequence shown here is derived from an EMBL/GenBank/DDBJ whole genome shotgun (WGS) entry which is preliminary data.</text>
</comment>
<organism evidence="3 4">
    <name type="scientific">Raphidocelis subcapitata</name>
    <dbReference type="NCBI Taxonomy" id="307507"/>
    <lineage>
        <taxon>Eukaryota</taxon>
        <taxon>Viridiplantae</taxon>
        <taxon>Chlorophyta</taxon>
        <taxon>core chlorophytes</taxon>
        <taxon>Chlorophyceae</taxon>
        <taxon>CS clade</taxon>
        <taxon>Sphaeropleales</taxon>
        <taxon>Selenastraceae</taxon>
        <taxon>Raphidocelis</taxon>
    </lineage>
</organism>